<organism evidence="2 3">
    <name type="scientific">Marixanthomonas ophiurae</name>
    <dbReference type="NCBI Taxonomy" id="387659"/>
    <lineage>
        <taxon>Bacteria</taxon>
        <taxon>Pseudomonadati</taxon>
        <taxon>Bacteroidota</taxon>
        <taxon>Flavobacteriia</taxon>
        <taxon>Flavobacteriales</taxon>
        <taxon>Flavobacteriaceae</taxon>
        <taxon>Marixanthomonas</taxon>
    </lineage>
</organism>
<sequence length="200" mass="23010">MELEEMQTVWSQMSGQLEQQKKLTDKIIIEMTQQKFKNRFSTLSFYEVLGAFICFAAAVVIVLNLDKMNTWYLMGCSILSIIFFLVLPIISLRSLYGMKHLNLTTNNYKETLVEFTKKKKRMLLIQRSGAALSALLMWLVVPVFMMAFNNKDFFQTEKSTGLLIFYAATTIGIIIFARWGYGCYKSITARAEADLKELEA</sequence>
<dbReference type="RefSeq" id="WP_117160134.1">
    <property type="nucleotide sequence ID" value="NZ_QVID01000002.1"/>
</dbReference>
<dbReference type="Proteomes" id="UP000261082">
    <property type="component" value="Unassembled WGS sequence"/>
</dbReference>
<comment type="caution">
    <text evidence="2">The sequence shown here is derived from an EMBL/GenBank/DDBJ whole genome shotgun (WGS) entry which is preliminary data.</text>
</comment>
<evidence type="ECO:0008006" key="4">
    <source>
        <dbReference type="Google" id="ProtNLM"/>
    </source>
</evidence>
<feature type="transmembrane region" description="Helical" evidence="1">
    <location>
        <begin position="71"/>
        <end position="92"/>
    </location>
</feature>
<dbReference type="AlphaFoldDB" id="A0A3E1Q7T1"/>
<evidence type="ECO:0000313" key="3">
    <source>
        <dbReference type="Proteomes" id="UP000261082"/>
    </source>
</evidence>
<dbReference type="EMBL" id="QVID01000002">
    <property type="protein sequence ID" value="RFN58186.1"/>
    <property type="molecule type" value="Genomic_DNA"/>
</dbReference>
<keyword evidence="3" id="KW-1185">Reference proteome</keyword>
<feature type="transmembrane region" description="Helical" evidence="1">
    <location>
        <begin position="43"/>
        <end position="65"/>
    </location>
</feature>
<keyword evidence="1" id="KW-0472">Membrane</keyword>
<feature type="transmembrane region" description="Helical" evidence="1">
    <location>
        <begin position="160"/>
        <end position="181"/>
    </location>
</feature>
<protein>
    <recommendedName>
        <fullName evidence="4">DUF3278 domain-containing protein</fullName>
    </recommendedName>
</protein>
<reference evidence="2 3" key="1">
    <citation type="journal article" date="2007" name="Int. J. Syst. Evol. Microbiol.">
        <title>Marixanthomonas ophiurae gen. nov., sp. nov., a marine bacterium of the family Flavobacteriaceae isolated from a deep-sea brittle star.</title>
        <authorList>
            <person name="Romanenko L.A."/>
            <person name="Uchino M."/>
            <person name="Frolova G.M."/>
            <person name="Mikhailov V.V."/>
        </authorList>
    </citation>
    <scope>NUCLEOTIDE SEQUENCE [LARGE SCALE GENOMIC DNA]</scope>
    <source>
        <strain evidence="2 3">KMM 3046</strain>
    </source>
</reference>
<proteinExistence type="predicted"/>
<keyword evidence="1" id="KW-1133">Transmembrane helix</keyword>
<evidence type="ECO:0000313" key="2">
    <source>
        <dbReference type="EMBL" id="RFN58186.1"/>
    </source>
</evidence>
<name>A0A3E1Q7T1_9FLAO</name>
<dbReference type="OrthoDB" id="1160385at2"/>
<keyword evidence="1" id="KW-0812">Transmembrane</keyword>
<feature type="transmembrane region" description="Helical" evidence="1">
    <location>
        <begin position="128"/>
        <end position="148"/>
    </location>
</feature>
<accession>A0A3E1Q7T1</accession>
<evidence type="ECO:0000256" key="1">
    <source>
        <dbReference type="SAM" id="Phobius"/>
    </source>
</evidence>
<gene>
    <name evidence="2" type="ORF">DZ858_13215</name>
</gene>